<dbReference type="SMART" id="SM00710">
    <property type="entry name" value="PbH1"/>
    <property type="match status" value="8"/>
</dbReference>
<evidence type="ECO:0000313" key="3">
    <source>
        <dbReference type="EMBL" id="MDO1446817.1"/>
    </source>
</evidence>
<dbReference type="SUPFAM" id="SSF51126">
    <property type="entry name" value="Pectin lyase-like"/>
    <property type="match status" value="2"/>
</dbReference>
<dbReference type="InterPro" id="IPR012334">
    <property type="entry name" value="Pectin_lyas_fold"/>
</dbReference>
<evidence type="ECO:0000259" key="2">
    <source>
        <dbReference type="PROSITE" id="PS51820"/>
    </source>
</evidence>
<dbReference type="SUPFAM" id="SSF56988">
    <property type="entry name" value="Anthrax protective antigen"/>
    <property type="match status" value="1"/>
</dbReference>
<dbReference type="InterPro" id="IPR051550">
    <property type="entry name" value="SCF-Subunits/Alg-Epimerases"/>
</dbReference>
<dbReference type="InterPro" id="IPR037524">
    <property type="entry name" value="PA14/GLEYA"/>
</dbReference>
<dbReference type="InterPro" id="IPR039448">
    <property type="entry name" value="Beta_helix"/>
</dbReference>
<keyword evidence="4" id="KW-1185">Reference proteome</keyword>
<dbReference type="PANTHER" id="PTHR22990">
    <property type="entry name" value="F-BOX ONLY PROTEIN"/>
    <property type="match status" value="1"/>
</dbReference>
<dbReference type="Pfam" id="PF13229">
    <property type="entry name" value="Beta_helix"/>
    <property type="match status" value="1"/>
</dbReference>
<evidence type="ECO:0000256" key="1">
    <source>
        <dbReference type="ARBA" id="ARBA00022737"/>
    </source>
</evidence>
<proteinExistence type="predicted"/>
<dbReference type="SMART" id="SM00758">
    <property type="entry name" value="PA14"/>
    <property type="match status" value="1"/>
</dbReference>
<dbReference type="InterPro" id="IPR011050">
    <property type="entry name" value="Pectin_lyase_fold/virulence"/>
</dbReference>
<keyword evidence="1" id="KW-0677">Repeat</keyword>
<dbReference type="Proteomes" id="UP001168528">
    <property type="component" value="Unassembled WGS sequence"/>
</dbReference>
<dbReference type="InterPro" id="IPR011658">
    <property type="entry name" value="PA14_dom"/>
</dbReference>
<accession>A0ABT8R7T2</accession>
<dbReference type="EMBL" id="JAUKPO010000005">
    <property type="protein sequence ID" value="MDO1446817.1"/>
    <property type="molecule type" value="Genomic_DNA"/>
</dbReference>
<dbReference type="RefSeq" id="WP_302037622.1">
    <property type="nucleotide sequence ID" value="NZ_JAUKPO010000005.1"/>
</dbReference>
<dbReference type="Pfam" id="PF05048">
    <property type="entry name" value="NosD"/>
    <property type="match status" value="1"/>
</dbReference>
<protein>
    <submittedName>
        <fullName evidence="3">NosD domain-containing protein</fullName>
    </submittedName>
</protein>
<organism evidence="3 4">
    <name type="scientific">Rhodocytophaga aerolata</name>
    <dbReference type="NCBI Taxonomy" id="455078"/>
    <lineage>
        <taxon>Bacteria</taxon>
        <taxon>Pseudomonadati</taxon>
        <taxon>Bacteroidota</taxon>
        <taxon>Cytophagia</taxon>
        <taxon>Cytophagales</taxon>
        <taxon>Rhodocytophagaceae</taxon>
        <taxon>Rhodocytophaga</taxon>
    </lineage>
</organism>
<feature type="domain" description="PA14" evidence="2">
    <location>
        <begin position="637"/>
        <end position="777"/>
    </location>
</feature>
<dbReference type="Pfam" id="PF07691">
    <property type="entry name" value="PA14"/>
    <property type="match status" value="1"/>
</dbReference>
<comment type="caution">
    <text evidence="3">The sequence shown here is derived from an EMBL/GenBank/DDBJ whole genome shotgun (WGS) entry which is preliminary data.</text>
</comment>
<dbReference type="PROSITE" id="PS51820">
    <property type="entry name" value="PA14"/>
    <property type="match status" value="1"/>
</dbReference>
<sequence length="777" mass="86204">MTRRLTITISAYKTAFFHVSVSILLLLLQHVGMAATPDVVLKAGLIIKKSATIKPGIYKLPATGKDTQVITIEGNDIVIDFQGAILQGSVKPQYPDQFIGVGLLVKGHNVTIKNVIIKGYKIGLLARDCEDLHITKSDFSYNYKQRLYSTLDRQNVSDRMSYYANEQDEWLRHGAGIYLKNCQFAEVDHCTVSGGQNGLMLTGCNSGTFWNNTFSYLSGIGMGIYRSSQNKIMHNRLDWCVQDYNHGISQQGQESAGLLVYEQSSENIIAYNSATHSGNGLFLWAGQYSMDTGEGGCNDNLIYGNDFSHALANGIEMTFSRNKVIKNRLAECTQGIWGGYSFESLILGNRFSRNKNAIALEHGQENSILYNSFEEDTTGIRLWSNKTQPADWTYAQKRNTESREYIIGNNIFTQTAVPLQLAASHQLFIEQNTFSEFTSLQLDTSLTGVSFVQNNLLLFNPAILLKSPLEKPCKNGSNYLANTTSKLKSAPTLFSDSTAIEILENMLKEEAPDSIEGGQNPIVPVNHAKGRKYILVDEWGPYDFKSPVLWPRKRGPNGTWEFELLGPAGKWKVKKQKGIQLATGSGSVPGYVIATSPGDSLTDIEIELEYTGAAIITPFGESIPAGKPYTICYRNFQTPVQWTVKYFTYNKQTNPQTAYSAFQKLLATGTPFYTQKCSTLAFDSGIKMPKDSVATLAEGTFTIPKGNYQIQVTSNDGVRIWLDGKLLIDHWQAHEPGYKTAKVPMGGTHKLKVEHYQVSGYSPLVVGIKPEEDIALK</sequence>
<dbReference type="PANTHER" id="PTHR22990:SF32">
    <property type="entry name" value="RIGHT HANDED BETA HELIX DOMAIN-CONTAINING PROTEIN"/>
    <property type="match status" value="1"/>
</dbReference>
<name>A0ABT8R7T2_9BACT</name>
<gene>
    <name evidence="3" type="ORF">Q0590_11170</name>
</gene>
<reference evidence="3" key="1">
    <citation type="submission" date="2023-07" db="EMBL/GenBank/DDBJ databases">
        <title>The genome sequence of Rhodocytophaga aerolata KACC 12507.</title>
        <authorList>
            <person name="Zhang X."/>
        </authorList>
    </citation>
    <scope>NUCLEOTIDE SEQUENCE</scope>
    <source>
        <strain evidence="3">KACC 12507</strain>
    </source>
</reference>
<evidence type="ECO:0000313" key="4">
    <source>
        <dbReference type="Proteomes" id="UP001168528"/>
    </source>
</evidence>
<dbReference type="InterPro" id="IPR007742">
    <property type="entry name" value="NosD_dom"/>
</dbReference>
<dbReference type="Gene3D" id="2.60.120.380">
    <property type="match status" value="1"/>
</dbReference>
<dbReference type="InterPro" id="IPR006626">
    <property type="entry name" value="PbH1"/>
</dbReference>
<dbReference type="Gene3D" id="2.160.20.10">
    <property type="entry name" value="Single-stranded right-handed beta-helix, Pectin lyase-like"/>
    <property type="match status" value="2"/>
</dbReference>